<dbReference type="Proteomes" id="UP001652628">
    <property type="component" value="Chromosome 3"/>
</dbReference>
<evidence type="ECO:0000313" key="1">
    <source>
        <dbReference type="Proteomes" id="UP001652628"/>
    </source>
</evidence>
<reference evidence="2" key="1">
    <citation type="submission" date="2025-08" db="UniProtKB">
        <authorList>
            <consortium name="RefSeq"/>
        </authorList>
    </citation>
    <scope>IDENTIFICATION</scope>
</reference>
<keyword evidence="1" id="KW-1185">Reference proteome</keyword>
<dbReference type="RefSeq" id="XP_036672054.3">
    <property type="nucleotide sequence ID" value="XM_036816159.3"/>
</dbReference>
<proteinExistence type="predicted"/>
<protein>
    <submittedName>
        <fullName evidence="2">Uncharacterized protein isoform X1</fullName>
    </submittedName>
</protein>
<evidence type="ECO:0000313" key="2">
    <source>
        <dbReference type="RefSeq" id="XP_036672054.3"/>
    </source>
</evidence>
<dbReference type="GeneID" id="108006639"/>
<dbReference type="AlphaFoldDB" id="A0AB40A5P7"/>
<accession>A0AB40A5P7</accession>
<gene>
    <name evidence="2" type="primary">LOC108006639</name>
</gene>
<name>A0AB40A5P7_DROSZ</name>
<organism evidence="1 2">
    <name type="scientific">Drosophila suzukii</name>
    <name type="common">Spotted-wing drosophila fruit fly</name>
    <dbReference type="NCBI Taxonomy" id="28584"/>
    <lineage>
        <taxon>Eukaryota</taxon>
        <taxon>Metazoa</taxon>
        <taxon>Ecdysozoa</taxon>
        <taxon>Arthropoda</taxon>
        <taxon>Hexapoda</taxon>
        <taxon>Insecta</taxon>
        <taxon>Pterygota</taxon>
        <taxon>Neoptera</taxon>
        <taxon>Endopterygota</taxon>
        <taxon>Diptera</taxon>
        <taxon>Brachycera</taxon>
        <taxon>Muscomorpha</taxon>
        <taxon>Ephydroidea</taxon>
        <taxon>Drosophilidae</taxon>
        <taxon>Drosophila</taxon>
        <taxon>Sophophora</taxon>
    </lineage>
</organism>
<sequence>MSYKYQMFCSQKNSLIVRLRMINMRVILVAFAVALLGVVGATSLSRTYLPPQVQVVRPQVISIPRVQVQPQIIQRQVIQPQNTYLPPAPRLVIPQVIPSYRPAAQVISVAAPRNTYLPPAQVISRPAPQLVTIARPVPQVISLAAPRNIYLPPQVIAPRNTYLPPQVIAPRNTYLPPQ</sequence>